<organism evidence="8 9">
    <name type="scientific">Spodoptera littoralis</name>
    <name type="common">Egyptian cotton leafworm</name>
    <dbReference type="NCBI Taxonomy" id="7109"/>
    <lineage>
        <taxon>Eukaryota</taxon>
        <taxon>Metazoa</taxon>
        <taxon>Ecdysozoa</taxon>
        <taxon>Arthropoda</taxon>
        <taxon>Hexapoda</taxon>
        <taxon>Insecta</taxon>
        <taxon>Pterygota</taxon>
        <taxon>Neoptera</taxon>
        <taxon>Endopterygota</taxon>
        <taxon>Lepidoptera</taxon>
        <taxon>Glossata</taxon>
        <taxon>Ditrysia</taxon>
        <taxon>Noctuoidea</taxon>
        <taxon>Noctuidae</taxon>
        <taxon>Amphipyrinae</taxon>
        <taxon>Spodoptera</taxon>
    </lineage>
</organism>
<dbReference type="InterPro" id="IPR029062">
    <property type="entry name" value="Class_I_gatase-like"/>
</dbReference>
<keyword evidence="9" id="KW-1185">Reference proteome</keyword>
<dbReference type="PROSITE" id="PS51275">
    <property type="entry name" value="PEPTIDASE_C26_GGH"/>
    <property type="match status" value="1"/>
</dbReference>
<dbReference type="GO" id="GO:0005773">
    <property type="term" value="C:vacuole"/>
    <property type="evidence" value="ECO:0007669"/>
    <property type="project" value="TreeGrafter"/>
</dbReference>
<evidence type="ECO:0000256" key="3">
    <source>
        <dbReference type="ARBA" id="ARBA00022525"/>
    </source>
</evidence>
<dbReference type="InterPro" id="IPR011697">
    <property type="entry name" value="Peptidase_C26"/>
</dbReference>
<feature type="active site" evidence="7">
    <location>
        <position position="297"/>
    </location>
</feature>
<dbReference type="PANTHER" id="PTHR11315">
    <property type="entry name" value="PROTEASE FAMILY C26 GAMMA-GLUTAMYL HYDROLASE"/>
    <property type="match status" value="1"/>
</dbReference>
<dbReference type="GO" id="GO:0034722">
    <property type="term" value="F:gamma-glutamyl-peptidase activity"/>
    <property type="evidence" value="ECO:0007669"/>
    <property type="project" value="UniProtKB-UniRule"/>
</dbReference>
<evidence type="ECO:0000256" key="6">
    <source>
        <dbReference type="PIRSR" id="PIRSR615527-1"/>
    </source>
</evidence>
<comment type="subcellular location">
    <subcellularLocation>
        <location evidence="1">Secreted</location>
        <location evidence="1">Extracellular space</location>
    </subcellularLocation>
</comment>
<evidence type="ECO:0000256" key="2">
    <source>
        <dbReference type="ARBA" id="ARBA00011083"/>
    </source>
</evidence>
<dbReference type="FunFam" id="3.40.50.880:FF:000024">
    <property type="entry name" value="Folate gamma-glutamyl hydrolase"/>
    <property type="match status" value="1"/>
</dbReference>
<dbReference type="GO" id="GO:0046900">
    <property type="term" value="P:tetrahydrofolylpolyglutamate metabolic process"/>
    <property type="evidence" value="ECO:0007669"/>
    <property type="project" value="TreeGrafter"/>
</dbReference>
<dbReference type="GO" id="GO:0005576">
    <property type="term" value="C:extracellular region"/>
    <property type="evidence" value="ECO:0007669"/>
    <property type="project" value="UniProtKB-SubCell"/>
</dbReference>
<feature type="active site" description="Proton donor" evidence="6">
    <location>
        <position position="297"/>
    </location>
</feature>
<dbReference type="AlphaFoldDB" id="A0A9P0I213"/>
<comment type="catalytic activity">
    <reaction evidence="7">
        <text>(6S)-5,6,7,8-tetrahydrofolyl-(gamma-L-Glu)(n) + (n-1) H2O = (6S)-5,6,7,8-tetrahydrofolate + (n-1) L-glutamate</text>
        <dbReference type="Rhea" id="RHEA:56784"/>
        <dbReference type="Rhea" id="RHEA-COMP:14738"/>
        <dbReference type="ChEBI" id="CHEBI:15377"/>
        <dbReference type="ChEBI" id="CHEBI:29985"/>
        <dbReference type="ChEBI" id="CHEBI:57453"/>
        <dbReference type="ChEBI" id="CHEBI:141005"/>
        <dbReference type="EC" id="3.4.19.9"/>
    </reaction>
</comment>
<dbReference type="SUPFAM" id="SSF52317">
    <property type="entry name" value="Class I glutamine amidotransferase-like"/>
    <property type="match status" value="1"/>
</dbReference>
<evidence type="ECO:0000256" key="4">
    <source>
        <dbReference type="ARBA" id="ARBA00022729"/>
    </source>
</evidence>
<evidence type="ECO:0000256" key="7">
    <source>
        <dbReference type="PROSITE-ProRule" id="PRU00607"/>
    </source>
</evidence>
<proteinExistence type="inferred from homology"/>
<sequence length="381" mass="43811">MSMLTALVKVNTDCLLYKTKSISHLMYELFSGIYSKLSNMFTRLLCKLFSSYLFLETLREFTNGAVVVTVDDHPVVNDRPIIGVLSQEQSMYLHTKYPEENYTSYIAASYVKDVEASGARVVPILIGKDRSYYEELMGKLNGVLFPGGATYFNQSDGYADAGQHIYEIAQEMNDAGDYFPIFGTCLGFELLIILASGRGEPENRIRCYSYSNIPLNFTDDYHTSKMFKETPEDILELLKNEDVTVNAHQFCINDENLISHNLTQDWRVTSHSYDDYGVKFIATVEHTRYPFYGVQFHPEKSSFEWKLSKNYPHSINAVKSNRYFMDFFVKECRKNMHSFKNQAEENAYVIYNYEPHFTGVLGSAYHQCYLFEPRGTVANSG</sequence>
<evidence type="ECO:0000313" key="9">
    <source>
        <dbReference type="Proteomes" id="UP001153321"/>
    </source>
</evidence>
<keyword evidence="3" id="KW-0964">Secreted</keyword>
<gene>
    <name evidence="8" type="ORF">SPLIT_LOCUS4085</name>
</gene>
<dbReference type="InterPro" id="IPR015527">
    <property type="entry name" value="Pept_C26_g-glut_hydrolase"/>
</dbReference>
<evidence type="ECO:0000256" key="5">
    <source>
        <dbReference type="ARBA" id="ARBA00022801"/>
    </source>
</evidence>
<dbReference type="EC" id="3.4.19.9" evidence="7"/>
<keyword evidence="4" id="KW-0732">Signal</keyword>
<reference evidence="8" key="1">
    <citation type="submission" date="2022-02" db="EMBL/GenBank/DDBJ databases">
        <authorList>
            <person name="King R."/>
        </authorList>
    </citation>
    <scope>NUCLEOTIDE SEQUENCE</scope>
</reference>
<keyword evidence="5 7" id="KW-0378">Hydrolase</keyword>
<comment type="similarity">
    <text evidence="2">Belongs to the peptidase C26 family.</text>
</comment>
<dbReference type="PROSITE" id="PS51273">
    <property type="entry name" value="GATASE_TYPE_1"/>
    <property type="match status" value="1"/>
</dbReference>
<dbReference type="Pfam" id="PF07722">
    <property type="entry name" value="Peptidase_C26"/>
    <property type="match status" value="1"/>
</dbReference>
<dbReference type="EMBL" id="LR824549">
    <property type="protein sequence ID" value="CAH1638727.1"/>
    <property type="molecule type" value="Genomic_DNA"/>
</dbReference>
<dbReference type="PANTHER" id="PTHR11315:SF0">
    <property type="entry name" value="FOLATE GAMMA-GLUTAMYL HYDROLASE"/>
    <property type="match status" value="1"/>
</dbReference>
<name>A0A9P0I213_SPOLI</name>
<dbReference type="Gene3D" id="3.40.50.880">
    <property type="match status" value="1"/>
</dbReference>
<evidence type="ECO:0000313" key="8">
    <source>
        <dbReference type="EMBL" id="CAH1638727.1"/>
    </source>
</evidence>
<dbReference type="Proteomes" id="UP001153321">
    <property type="component" value="Chromosome 18"/>
</dbReference>
<feature type="active site" description="Nucleophile" evidence="6 7">
    <location>
        <position position="185"/>
    </location>
</feature>
<accession>A0A9P0I213</accession>
<protein>
    <recommendedName>
        <fullName evidence="7">folate gamma-glutamyl hydrolase</fullName>
        <ecNumber evidence="7">3.4.19.9</ecNumber>
    </recommendedName>
</protein>
<evidence type="ECO:0000256" key="1">
    <source>
        <dbReference type="ARBA" id="ARBA00004239"/>
    </source>
</evidence>